<reference evidence="1" key="1">
    <citation type="submission" date="2020-04" db="EMBL/GenBank/DDBJ databases">
        <authorList>
            <person name="Chiriac C."/>
            <person name="Salcher M."/>
            <person name="Ghai R."/>
            <person name="Kavagutti S V."/>
        </authorList>
    </citation>
    <scope>NUCLEOTIDE SEQUENCE</scope>
</reference>
<gene>
    <name evidence="1" type="ORF">UFOVP706_35</name>
</gene>
<protein>
    <submittedName>
        <fullName evidence="1">Uncharacterized protein</fullName>
    </submittedName>
</protein>
<dbReference type="EMBL" id="LR796682">
    <property type="protein sequence ID" value="CAB4158852.1"/>
    <property type="molecule type" value="Genomic_DNA"/>
</dbReference>
<organism evidence="1">
    <name type="scientific">uncultured Caudovirales phage</name>
    <dbReference type="NCBI Taxonomy" id="2100421"/>
    <lineage>
        <taxon>Viruses</taxon>
        <taxon>Duplodnaviria</taxon>
        <taxon>Heunggongvirae</taxon>
        <taxon>Uroviricota</taxon>
        <taxon>Caudoviricetes</taxon>
        <taxon>Peduoviridae</taxon>
        <taxon>Maltschvirus</taxon>
        <taxon>Maltschvirus maltsch</taxon>
    </lineage>
</organism>
<sequence length="101" mass="11011">MSFKIGDRVRLTKTYYPLANGALGTVCQVEGSTYGGSGLDGEYLGVRLSVPHEELHDCQGNCNENHGYYIPVKYIEIIPLSPFDRLEASMNEAIALVEAGS</sequence>
<name>A0A6J5NJG3_9CAUD</name>
<accession>A0A6J5NJG3</accession>
<proteinExistence type="predicted"/>
<evidence type="ECO:0000313" key="1">
    <source>
        <dbReference type="EMBL" id="CAB4158852.1"/>
    </source>
</evidence>